<keyword evidence="7" id="KW-1185">Reference proteome</keyword>
<proteinExistence type="predicted"/>
<sequence length="207" mass="21728">MPRPKSLTPTALATTALAVVDRDGLAALSMRAVAAELGVGTMSLYRYVADRAELEALAAELVLSAVDVVPPRNALWDKQVLVLAERAREAVGRHPNAVPLTTAHRHRCPSAMRWDEAVLEVLTAAGFTGVERAVALHALLGYLTGAIGLEHHSPSPGDWTGAVAGMAAGVAEDHPLLAETTAAARAVSPADEFRRGLMVVLGGLRRP</sequence>
<keyword evidence="1" id="KW-0805">Transcription regulation</keyword>
<feature type="DNA-binding region" description="H-T-H motif" evidence="4">
    <location>
        <begin position="29"/>
        <end position="48"/>
    </location>
</feature>
<dbReference type="Proteomes" id="UP001225605">
    <property type="component" value="Unassembled WGS sequence"/>
</dbReference>
<dbReference type="InterPro" id="IPR004111">
    <property type="entry name" value="Repressor_TetR_C"/>
</dbReference>
<name>A0ABU0WXI8_9PSEU</name>
<comment type="caution">
    <text evidence="6">The sequence shown here is derived from an EMBL/GenBank/DDBJ whole genome shotgun (WGS) entry which is preliminary data.</text>
</comment>
<accession>A0ABU0WXI8</accession>
<dbReference type="EMBL" id="NSDM01000004">
    <property type="protein sequence ID" value="MDQ2584563.1"/>
    <property type="molecule type" value="Genomic_DNA"/>
</dbReference>
<dbReference type="SUPFAM" id="SSF46689">
    <property type="entry name" value="Homeodomain-like"/>
    <property type="match status" value="1"/>
</dbReference>
<feature type="domain" description="HTH tetR-type" evidence="5">
    <location>
        <begin position="6"/>
        <end position="66"/>
    </location>
</feature>
<dbReference type="PROSITE" id="PS50977">
    <property type="entry name" value="HTH_TETR_2"/>
    <property type="match status" value="1"/>
</dbReference>
<keyword evidence="2 4" id="KW-0238">DNA-binding</keyword>
<dbReference type="InterPro" id="IPR009057">
    <property type="entry name" value="Homeodomain-like_sf"/>
</dbReference>
<evidence type="ECO:0000256" key="2">
    <source>
        <dbReference type="ARBA" id="ARBA00023125"/>
    </source>
</evidence>
<evidence type="ECO:0000256" key="4">
    <source>
        <dbReference type="PROSITE-ProRule" id="PRU00335"/>
    </source>
</evidence>
<protein>
    <submittedName>
        <fullName evidence="6">TetR family transcriptional regulator</fullName>
    </submittedName>
</protein>
<dbReference type="InterPro" id="IPR036271">
    <property type="entry name" value="Tet_transcr_reg_TetR-rel_C_sf"/>
</dbReference>
<evidence type="ECO:0000256" key="1">
    <source>
        <dbReference type="ARBA" id="ARBA00023015"/>
    </source>
</evidence>
<dbReference type="Pfam" id="PF00440">
    <property type="entry name" value="TetR_N"/>
    <property type="match status" value="1"/>
</dbReference>
<dbReference type="SUPFAM" id="SSF48498">
    <property type="entry name" value="Tetracyclin repressor-like, C-terminal domain"/>
    <property type="match status" value="1"/>
</dbReference>
<evidence type="ECO:0000313" key="6">
    <source>
        <dbReference type="EMBL" id="MDQ2584563.1"/>
    </source>
</evidence>
<reference evidence="6 7" key="1">
    <citation type="submission" date="2017-06" db="EMBL/GenBank/DDBJ databases">
        <title>Cultured bacterium strain Saccharothrix yanglingensis Hhs.015.</title>
        <authorList>
            <person name="Xia Y."/>
        </authorList>
    </citation>
    <scope>NUCLEOTIDE SEQUENCE [LARGE SCALE GENOMIC DNA]</scope>
    <source>
        <strain evidence="6 7">Hhs.015</strain>
    </source>
</reference>
<dbReference type="InterPro" id="IPR001647">
    <property type="entry name" value="HTH_TetR"/>
</dbReference>
<gene>
    <name evidence="6" type="ORF">CKY47_11325</name>
</gene>
<keyword evidence="3" id="KW-0804">Transcription</keyword>
<dbReference type="RefSeq" id="WP_306745708.1">
    <property type="nucleotide sequence ID" value="NZ_NSDM01000004.1"/>
</dbReference>
<organism evidence="6 7">
    <name type="scientific">Saccharothrix yanglingensis</name>
    <dbReference type="NCBI Taxonomy" id="659496"/>
    <lineage>
        <taxon>Bacteria</taxon>
        <taxon>Bacillati</taxon>
        <taxon>Actinomycetota</taxon>
        <taxon>Actinomycetes</taxon>
        <taxon>Pseudonocardiales</taxon>
        <taxon>Pseudonocardiaceae</taxon>
        <taxon>Saccharothrix</taxon>
    </lineage>
</organism>
<evidence type="ECO:0000256" key="3">
    <source>
        <dbReference type="ARBA" id="ARBA00023163"/>
    </source>
</evidence>
<evidence type="ECO:0000313" key="7">
    <source>
        <dbReference type="Proteomes" id="UP001225605"/>
    </source>
</evidence>
<dbReference type="Pfam" id="PF02909">
    <property type="entry name" value="TetR_C_1"/>
    <property type="match status" value="1"/>
</dbReference>
<dbReference type="Gene3D" id="1.10.357.10">
    <property type="entry name" value="Tetracycline Repressor, domain 2"/>
    <property type="match status" value="1"/>
</dbReference>
<evidence type="ECO:0000259" key="5">
    <source>
        <dbReference type="PROSITE" id="PS50977"/>
    </source>
</evidence>